<proteinExistence type="inferred from homology"/>
<dbReference type="PANTHER" id="PTHR35024:SF4">
    <property type="entry name" value="POLYMER-FORMING CYTOSKELETAL PROTEIN"/>
    <property type="match status" value="1"/>
</dbReference>
<gene>
    <name evidence="2" type="ORF">HRI96_01125</name>
</gene>
<evidence type="ECO:0000313" key="2">
    <source>
        <dbReference type="EMBL" id="QTQ10915.1"/>
    </source>
</evidence>
<evidence type="ECO:0000313" key="3">
    <source>
        <dbReference type="Proteomes" id="UP000671995"/>
    </source>
</evidence>
<sequence>MNLHADDISINTFIGPGSVISGDIRGNGFMRVDGDIDGNLETNGSIIISEKARIRGNVTSKTAIIGGIVVGDVCASESVRLLTSSAVIGDIVTRRIQIEDKVIFQGHCIAVDDEPSFNEKTERFLDEKAVRSKVIH</sequence>
<name>A0A975EYE0_9SPIR</name>
<reference evidence="2" key="2">
    <citation type="journal article" date="2021" name="Microbiol. Resour. Announc.">
        <title>Complete Genome Sequences of Three Human Oral Treponema parvum Isolates.</title>
        <authorList>
            <person name="Zeng H."/>
            <person name="Watt R.M."/>
        </authorList>
    </citation>
    <scope>NUCLEOTIDE SEQUENCE</scope>
    <source>
        <strain evidence="2">ATCC 700773</strain>
    </source>
</reference>
<dbReference type="InterPro" id="IPR007607">
    <property type="entry name" value="BacA/B"/>
</dbReference>
<dbReference type="AlphaFoldDB" id="A0A975EYE0"/>
<organism evidence="2 3">
    <name type="scientific">Treponema parvum</name>
    <dbReference type="NCBI Taxonomy" id="138851"/>
    <lineage>
        <taxon>Bacteria</taxon>
        <taxon>Pseudomonadati</taxon>
        <taxon>Spirochaetota</taxon>
        <taxon>Spirochaetia</taxon>
        <taxon>Spirochaetales</taxon>
        <taxon>Treponemataceae</taxon>
        <taxon>Treponema</taxon>
    </lineage>
</organism>
<evidence type="ECO:0000256" key="1">
    <source>
        <dbReference type="ARBA" id="ARBA00044755"/>
    </source>
</evidence>
<dbReference type="RefSeq" id="WP_210117709.1">
    <property type="nucleotide sequence ID" value="NZ_CP054257.1"/>
</dbReference>
<dbReference type="Proteomes" id="UP000671995">
    <property type="component" value="Chromosome"/>
</dbReference>
<dbReference type="PANTHER" id="PTHR35024">
    <property type="entry name" value="HYPOTHETICAL CYTOSOLIC PROTEIN"/>
    <property type="match status" value="1"/>
</dbReference>
<protein>
    <submittedName>
        <fullName evidence="2">Polymer-forming cytoskeletal protein</fullName>
    </submittedName>
</protein>
<reference evidence="2" key="1">
    <citation type="submission" date="2020-05" db="EMBL/GenBank/DDBJ databases">
        <authorList>
            <person name="Zeng H."/>
            <person name="Chan Y.K."/>
            <person name="Watt R.M."/>
        </authorList>
    </citation>
    <scope>NUCLEOTIDE SEQUENCE</scope>
    <source>
        <strain evidence="2">ATCC 700773</strain>
    </source>
</reference>
<comment type="similarity">
    <text evidence="1">Belongs to the bactofilin family.</text>
</comment>
<dbReference type="EMBL" id="CP054257">
    <property type="protein sequence ID" value="QTQ10915.1"/>
    <property type="molecule type" value="Genomic_DNA"/>
</dbReference>
<accession>A0A975EYE0</accession>
<dbReference type="Pfam" id="PF04519">
    <property type="entry name" value="Bactofilin"/>
    <property type="match status" value="1"/>
</dbReference>